<gene>
    <name evidence="8" type="primary">slc38a7</name>
    <name evidence="8" type="ORF">AK812_SmicGene28667</name>
</gene>
<feature type="compositionally biased region" description="Basic and acidic residues" evidence="5">
    <location>
        <begin position="649"/>
        <end position="660"/>
    </location>
</feature>
<dbReference type="OrthoDB" id="431482at2759"/>
<feature type="compositionally biased region" description="Basic and acidic residues" evidence="5">
    <location>
        <begin position="31"/>
        <end position="40"/>
    </location>
</feature>
<evidence type="ECO:0000313" key="9">
    <source>
        <dbReference type="Proteomes" id="UP000186817"/>
    </source>
</evidence>
<feature type="compositionally biased region" description="Basic and acidic residues" evidence="5">
    <location>
        <begin position="667"/>
        <end position="706"/>
    </location>
</feature>
<comment type="subcellular location">
    <subcellularLocation>
        <location evidence="1">Membrane</location>
        <topology evidence="1">Multi-pass membrane protein</topology>
    </subcellularLocation>
</comment>
<evidence type="ECO:0000256" key="4">
    <source>
        <dbReference type="ARBA" id="ARBA00023136"/>
    </source>
</evidence>
<feature type="region of interest" description="Disordered" evidence="5">
    <location>
        <begin position="31"/>
        <end position="128"/>
    </location>
</feature>
<dbReference type="Pfam" id="PF01490">
    <property type="entry name" value="Aa_trans"/>
    <property type="match status" value="1"/>
</dbReference>
<feature type="transmembrane region" description="Helical" evidence="6">
    <location>
        <begin position="370"/>
        <end position="392"/>
    </location>
</feature>
<evidence type="ECO:0000256" key="2">
    <source>
        <dbReference type="ARBA" id="ARBA00022692"/>
    </source>
</evidence>
<feature type="transmembrane region" description="Helical" evidence="6">
    <location>
        <begin position="297"/>
        <end position="317"/>
    </location>
</feature>
<evidence type="ECO:0000259" key="7">
    <source>
        <dbReference type="Pfam" id="PF01490"/>
    </source>
</evidence>
<sequence length="714" mass="76232">MRRRKATVTAGQDTPVQDGSVITMPYKIKAEDGKAPEEQRAAVLAAPGSCSSSPPPVPVPTPQLVPPDLPAPMPAPAAVTADQKAALPKSAARSLQPKAPAPAPAARAPRAEEQVKAASAKTRPRPAEEHAKVLQLARVGTSTLAVSFPVPPMEEAASAMFPTDDGDSVHSDEKGGLTSLSSSVFLLSAMSLGVGVFSLPTVLNAIGWLWGMGLCCYFGLLSTLLMLNLLDIVKHHNTQSWEDLCRLAPLARAFSRVSLLVSMLIANAAHMQTIAGMLFDLLTVFVTDDYGQYHFSAFQRATLILIFLGVAGPFCFADNLAALQHVGHSVALVVMLLCATVVVSSCISVSRGLAAHGEYATPAAVPDLKALVTSAPNVCFAFTGMLSFWEVFAALKKGVGVEQAFPRMKKTAILSGILVLVLYLLVSGFCILAFGTEAGKQRKGNGYGNVLYNFPVDNYPVTLLCAALVVVIVLEYPVINFPMVNMILNVQTLGLKGRRYARHFVSLAGMLIVILLDLAVPDLPDVIGLCGSTGLSLFCYVVPGYICAVACRGLLGKIVGAFSMVTGLTMLFGGLPTGDPHSDNRRRDRDHDREKERNSRGRDRSKRSQVAGPPAAGCIEGRGAKSPEVPKPPAEDAKEPPPPPAAESDVAKKRFEEMMKRVQAFAQEKEKTFEAEKKRKEEEEKEEKPSTDGKDQEGDDSKKPGEEVPIAVDA</sequence>
<evidence type="ECO:0000256" key="3">
    <source>
        <dbReference type="ARBA" id="ARBA00022989"/>
    </source>
</evidence>
<feature type="transmembrane region" description="Helical" evidence="6">
    <location>
        <begin position="329"/>
        <end position="350"/>
    </location>
</feature>
<keyword evidence="2 6" id="KW-0812">Transmembrane</keyword>
<keyword evidence="9" id="KW-1185">Reference proteome</keyword>
<feature type="transmembrane region" description="Helical" evidence="6">
    <location>
        <begin position="259"/>
        <end position="285"/>
    </location>
</feature>
<feature type="compositionally biased region" description="Pro residues" evidence="5">
    <location>
        <begin position="53"/>
        <end position="75"/>
    </location>
</feature>
<feature type="compositionally biased region" description="Basic and acidic residues" evidence="5">
    <location>
        <begin position="580"/>
        <end position="602"/>
    </location>
</feature>
<feature type="transmembrane region" description="Helical" evidence="6">
    <location>
        <begin position="526"/>
        <end position="547"/>
    </location>
</feature>
<dbReference type="InterPro" id="IPR013057">
    <property type="entry name" value="AA_transpt_TM"/>
</dbReference>
<keyword evidence="4 6" id="KW-0472">Membrane</keyword>
<feature type="transmembrane region" description="Helical" evidence="6">
    <location>
        <begin position="500"/>
        <end position="520"/>
    </location>
</feature>
<dbReference type="EMBL" id="LSRX01000740">
    <property type="protein sequence ID" value="OLP89845.1"/>
    <property type="molecule type" value="Genomic_DNA"/>
</dbReference>
<keyword evidence="3 6" id="KW-1133">Transmembrane helix</keyword>
<reference evidence="8 9" key="1">
    <citation type="submission" date="2016-02" db="EMBL/GenBank/DDBJ databases">
        <title>Genome analysis of coral dinoflagellate symbionts highlights evolutionary adaptations to a symbiotic lifestyle.</title>
        <authorList>
            <person name="Aranda M."/>
            <person name="Li Y."/>
            <person name="Liew Y.J."/>
            <person name="Baumgarten S."/>
            <person name="Simakov O."/>
            <person name="Wilson M."/>
            <person name="Piel J."/>
            <person name="Ashoor H."/>
            <person name="Bougouffa S."/>
            <person name="Bajic V.B."/>
            <person name="Ryu T."/>
            <person name="Ravasi T."/>
            <person name="Bayer T."/>
            <person name="Micklem G."/>
            <person name="Kim H."/>
            <person name="Bhak J."/>
            <person name="Lajeunesse T.C."/>
            <person name="Voolstra C.R."/>
        </authorList>
    </citation>
    <scope>NUCLEOTIDE SEQUENCE [LARGE SCALE GENOMIC DNA]</scope>
    <source>
        <strain evidence="8 9">CCMP2467</strain>
    </source>
</reference>
<dbReference type="PANTHER" id="PTHR22950">
    <property type="entry name" value="AMINO ACID TRANSPORTER"/>
    <property type="match status" value="1"/>
</dbReference>
<dbReference type="GO" id="GO:0015179">
    <property type="term" value="F:L-amino acid transmembrane transporter activity"/>
    <property type="evidence" value="ECO:0007669"/>
    <property type="project" value="TreeGrafter"/>
</dbReference>
<evidence type="ECO:0000256" key="5">
    <source>
        <dbReference type="SAM" id="MobiDB-lite"/>
    </source>
</evidence>
<feature type="transmembrane region" description="Helical" evidence="6">
    <location>
        <begin position="459"/>
        <end position="479"/>
    </location>
</feature>
<protein>
    <submittedName>
        <fullName evidence="8">Putative sodium-coupled neutral amino acid transporter 7</fullName>
    </submittedName>
</protein>
<evidence type="ECO:0000256" key="6">
    <source>
        <dbReference type="SAM" id="Phobius"/>
    </source>
</evidence>
<feature type="domain" description="Amino acid transporter transmembrane" evidence="7">
    <location>
        <begin position="179"/>
        <end position="546"/>
    </location>
</feature>
<comment type="caution">
    <text evidence="8">The sequence shown here is derived from an EMBL/GenBank/DDBJ whole genome shotgun (WGS) entry which is preliminary data.</text>
</comment>
<dbReference type="GO" id="GO:0016020">
    <property type="term" value="C:membrane"/>
    <property type="evidence" value="ECO:0007669"/>
    <property type="project" value="UniProtKB-SubCell"/>
</dbReference>
<evidence type="ECO:0000256" key="1">
    <source>
        <dbReference type="ARBA" id="ARBA00004141"/>
    </source>
</evidence>
<dbReference type="Proteomes" id="UP000186817">
    <property type="component" value="Unassembled WGS sequence"/>
</dbReference>
<feature type="transmembrane region" description="Helical" evidence="6">
    <location>
        <begin position="412"/>
        <end position="434"/>
    </location>
</feature>
<evidence type="ECO:0000313" key="8">
    <source>
        <dbReference type="EMBL" id="OLP89845.1"/>
    </source>
</evidence>
<feature type="region of interest" description="Disordered" evidence="5">
    <location>
        <begin position="576"/>
        <end position="714"/>
    </location>
</feature>
<dbReference type="AlphaFoldDB" id="A0A1Q9D3W7"/>
<feature type="transmembrane region" description="Helical" evidence="6">
    <location>
        <begin position="184"/>
        <end position="203"/>
    </location>
</feature>
<proteinExistence type="predicted"/>
<accession>A0A1Q9D3W7</accession>
<organism evidence="8 9">
    <name type="scientific">Symbiodinium microadriaticum</name>
    <name type="common">Dinoflagellate</name>
    <name type="synonym">Zooxanthella microadriatica</name>
    <dbReference type="NCBI Taxonomy" id="2951"/>
    <lineage>
        <taxon>Eukaryota</taxon>
        <taxon>Sar</taxon>
        <taxon>Alveolata</taxon>
        <taxon>Dinophyceae</taxon>
        <taxon>Suessiales</taxon>
        <taxon>Symbiodiniaceae</taxon>
        <taxon>Symbiodinium</taxon>
    </lineage>
</organism>
<name>A0A1Q9D3W7_SYMMI</name>
<feature type="transmembrane region" description="Helical" evidence="6">
    <location>
        <begin position="554"/>
        <end position="575"/>
    </location>
</feature>
<feature type="transmembrane region" description="Helical" evidence="6">
    <location>
        <begin position="209"/>
        <end position="230"/>
    </location>
</feature>